<evidence type="ECO:0000313" key="1">
    <source>
        <dbReference type="EMBL" id="GCA63744.1"/>
    </source>
</evidence>
<protein>
    <recommendedName>
        <fullName evidence="3">CCDC81 HU domain-containing protein</fullName>
    </recommendedName>
</protein>
<organism evidence="1 2">
    <name type="scientific">Kipferlia bialata</name>
    <dbReference type="NCBI Taxonomy" id="797122"/>
    <lineage>
        <taxon>Eukaryota</taxon>
        <taxon>Metamonada</taxon>
        <taxon>Carpediemonas-like organisms</taxon>
        <taxon>Kipferlia</taxon>
    </lineage>
</organism>
<dbReference type="Proteomes" id="UP000265618">
    <property type="component" value="Unassembled WGS sequence"/>
</dbReference>
<evidence type="ECO:0008006" key="3">
    <source>
        <dbReference type="Google" id="ProtNLM"/>
    </source>
</evidence>
<proteinExistence type="predicted"/>
<name>A0A391NQE9_9EUKA</name>
<dbReference type="EMBL" id="BDIP01004833">
    <property type="protein sequence ID" value="GCA63744.1"/>
    <property type="molecule type" value="Genomic_DNA"/>
</dbReference>
<comment type="caution">
    <text evidence="1">The sequence shown here is derived from an EMBL/GenBank/DDBJ whole genome shotgun (WGS) entry which is preliminary data.</text>
</comment>
<keyword evidence="2" id="KW-1185">Reference proteome</keyword>
<dbReference type="AlphaFoldDB" id="A0A391NQE9"/>
<gene>
    <name evidence="1" type="ORF">KIPB_011662</name>
</gene>
<reference evidence="1 2" key="1">
    <citation type="journal article" date="2018" name="PLoS ONE">
        <title>The draft genome of Kipferlia bialata reveals reductive genome evolution in fornicate parasites.</title>
        <authorList>
            <person name="Tanifuji G."/>
            <person name="Takabayashi S."/>
            <person name="Kume K."/>
            <person name="Takagi M."/>
            <person name="Nakayama T."/>
            <person name="Kamikawa R."/>
            <person name="Inagaki Y."/>
            <person name="Hashimoto T."/>
        </authorList>
    </citation>
    <scope>NUCLEOTIDE SEQUENCE [LARGE SCALE GENOMIC DNA]</scope>
    <source>
        <strain evidence="1">NY0173</strain>
    </source>
</reference>
<evidence type="ECO:0000313" key="2">
    <source>
        <dbReference type="Proteomes" id="UP000265618"/>
    </source>
</evidence>
<accession>A0A391NQE9</accession>
<sequence>MAPFVEQTLFESAIKNPKCKDRQAFLNNCYDVWAHLKHILTDLFLDGSGIVLPNLGAFIYRNSMENGSPLRTPAFVFMPEFLDKSGCRCPAGQKMGHRMGNLGSLYERHPPLQALSWSAVAQRVGGLSAAEARQVYDVILDELLAYVGARRVGRLDFGLGVLQCSSEGTLTMRLSKSVMTQLKGTGVLNTTKTFQAMRSLGTFRPSESSMESIRDLHK</sequence>